<sequence>MVDLLGRAGLLREALEVASAVPVEPNSVVWGSLLNVRRIHGNLTMAGMAEKAPRMTGAVWRKPRVKSWLQMGSLVHEFWGDRRWPPSPSSTIRGEERYRGARKSTVGGIRIPAYDDPNEQCWFPGVAARWGGRRSFLKAERLHPPP</sequence>
<evidence type="ECO:0000313" key="2">
    <source>
        <dbReference type="Proteomes" id="UP000663760"/>
    </source>
</evidence>
<protein>
    <submittedName>
        <fullName evidence="1">Uncharacterized protein</fullName>
    </submittedName>
</protein>
<dbReference type="InterPro" id="IPR046960">
    <property type="entry name" value="PPR_At4g14850-like_plant"/>
</dbReference>
<keyword evidence="2" id="KW-1185">Reference proteome</keyword>
<proteinExistence type="predicted"/>
<evidence type="ECO:0000313" key="1">
    <source>
        <dbReference type="EMBL" id="CAA7391814.1"/>
    </source>
</evidence>
<gene>
    <name evidence="1" type="ORF">SI8410_02003037</name>
</gene>
<dbReference type="GO" id="GO:0003723">
    <property type="term" value="F:RNA binding"/>
    <property type="evidence" value="ECO:0007669"/>
    <property type="project" value="InterPro"/>
</dbReference>
<accession>A0A7I8K3X5</accession>
<name>A0A7I8K3X5_SPIIN</name>
<dbReference type="GO" id="GO:0009451">
    <property type="term" value="P:RNA modification"/>
    <property type="evidence" value="ECO:0007669"/>
    <property type="project" value="InterPro"/>
</dbReference>
<reference evidence="1" key="1">
    <citation type="submission" date="2020-02" db="EMBL/GenBank/DDBJ databases">
        <authorList>
            <person name="Scholz U."/>
            <person name="Mascher M."/>
            <person name="Fiebig A."/>
        </authorList>
    </citation>
    <scope>NUCLEOTIDE SEQUENCE</scope>
</reference>
<dbReference type="AlphaFoldDB" id="A0A7I8K3X5"/>
<dbReference type="EMBL" id="LR746265">
    <property type="protein sequence ID" value="CAA7391814.1"/>
    <property type="molecule type" value="Genomic_DNA"/>
</dbReference>
<dbReference type="PANTHER" id="PTHR47926">
    <property type="entry name" value="PENTATRICOPEPTIDE REPEAT-CONTAINING PROTEIN"/>
    <property type="match status" value="1"/>
</dbReference>
<organism evidence="1 2">
    <name type="scientific">Spirodela intermedia</name>
    <name type="common">Intermediate duckweed</name>
    <dbReference type="NCBI Taxonomy" id="51605"/>
    <lineage>
        <taxon>Eukaryota</taxon>
        <taxon>Viridiplantae</taxon>
        <taxon>Streptophyta</taxon>
        <taxon>Embryophyta</taxon>
        <taxon>Tracheophyta</taxon>
        <taxon>Spermatophyta</taxon>
        <taxon>Magnoliopsida</taxon>
        <taxon>Liliopsida</taxon>
        <taxon>Araceae</taxon>
        <taxon>Lemnoideae</taxon>
        <taxon>Spirodela</taxon>
    </lineage>
</organism>
<dbReference type="Proteomes" id="UP000663760">
    <property type="component" value="Chromosome 2"/>
</dbReference>